<protein>
    <submittedName>
        <fullName evidence="4">Class I SAM-dependent methyltransferase</fullName>
        <ecNumber evidence="4">2.1.1.-</ecNumber>
    </submittedName>
</protein>
<evidence type="ECO:0000313" key="4">
    <source>
        <dbReference type="EMBL" id="MFD0925648.1"/>
    </source>
</evidence>
<feature type="region of interest" description="Disordered" evidence="2">
    <location>
        <begin position="255"/>
        <end position="274"/>
    </location>
</feature>
<dbReference type="RefSeq" id="WP_253646416.1">
    <property type="nucleotide sequence ID" value="NZ_BAAAMO010000002.1"/>
</dbReference>
<keyword evidence="1 4" id="KW-0808">Transferase</keyword>
<dbReference type="EMBL" id="JBHTIL010000001">
    <property type="protein sequence ID" value="MFD0925648.1"/>
    <property type="molecule type" value="Genomic_DNA"/>
</dbReference>
<organism evidence="4 5">
    <name type="scientific">Williamsia deligens</name>
    <dbReference type="NCBI Taxonomy" id="321325"/>
    <lineage>
        <taxon>Bacteria</taxon>
        <taxon>Bacillati</taxon>
        <taxon>Actinomycetota</taxon>
        <taxon>Actinomycetes</taxon>
        <taxon>Mycobacteriales</taxon>
        <taxon>Nocardiaceae</taxon>
        <taxon>Williamsia</taxon>
    </lineage>
</organism>
<evidence type="ECO:0000259" key="3">
    <source>
        <dbReference type="Pfam" id="PF08241"/>
    </source>
</evidence>
<evidence type="ECO:0000256" key="1">
    <source>
        <dbReference type="ARBA" id="ARBA00022679"/>
    </source>
</evidence>
<dbReference type="InterPro" id="IPR029063">
    <property type="entry name" value="SAM-dependent_MTases_sf"/>
</dbReference>
<dbReference type="Pfam" id="PF08241">
    <property type="entry name" value="Methyltransf_11"/>
    <property type="match status" value="1"/>
</dbReference>
<evidence type="ECO:0000256" key="2">
    <source>
        <dbReference type="SAM" id="MobiDB-lite"/>
    </source>
</evidence>
<dbReference type="GO" id="GO:0008168">
    <property type="term" value="F:methyltransferase activity"/>
    <property type="evidence" value="ECO:0007669"/>
    <property type="project" value="UniProtKB-KW"/>
</dbReference>
<dbReference type="EC" id="2.1.1.-" evidence="4"/>
<dbReference type="PANTHER" id="PTHR44068:SF11">
    <property type="entry name" value="GERANYL DIPHOSPHATE 2-C-METHYLTRANSFERASE"/>
    <property type="match status" value="1"/>
</dbReference>
<dbReference type="InterPro" id="IPR013216">
    <property type="entry name" value="Methyltransf_11"/>
</dbReference>
<proteinExistence type="predicted"/>
<dbReference type="CDD" id="cd02440">
    <property type="entry name" value="AdoMet_MTases"/>
    <property type="match status" value="1"/>
</dbReference>
<dbReference type="SUPFAM" id="SSF53335">
    <property type="entry name" value="S-adenosyl-L-methionine-dependent methyltransferases"/>
    <property type="match status" value="1"/>
</dbReference>
<accession>A0ABW3G652</accession>
<dbReference type="Gene3D" id="3.40.50.150">
    <property type="entry name" value="Vaccinia Virus protein VP39"/>
    <property type="match status" value="1"/>
</dbReference>
<sequence>MTGPDAMVDEFDTVAGWTATAIAELGEDHAIAGACRGSGVPSALAWFVEQLGLRAGQTLLDVGAGVGGAAEFAARTREVDVVLMDPMFEACRAARRVFGRRAVVADGAVLPFADSTFDAVWALGVLCTVPDQPGLLRELRRVVATGTGRIGLLVFVATSDDVRGGPEGNDFPTERKLQRMLDDAGLRVDARTTLADLPGPPEAWREQVRRVEALVARDHGDDPRWQSARDQESAISGLIGDGGVVGVLLSLRLSGQEPRPGGDRRQVRVTSATT</sequence>
<dbReference type="PANTHER" id="PTHR44068">
    <property type="entry name" value="ZGC:194242"/>
    <property type="match status" value="1"/>
</dbReference>
<dbReference type="GO" id="GO:0032259">
    <property type="term" value="P:methylation"/>
    <property type="evidence" value="ECO:0007669"/>
    <property type="project" value="UniProtKB-KW"/>
</dbReference>
<gene>
    <name evidence="4" type="ORF">ACFQ04_07840</name>
</gene>
<reference evidence="5" key="1">
    <citation type="journal article" date="2019" name="Int. J. Syst. Evol. Microbiol.">
        <title>The Global Catalogue of Microorganisms (GCM) 10K type strain sequencing project: providing services to taxonomists for standard genome sequencing and annotation.</title>
        <authorList>
            <consortium name="The Broad Institute Genomics Platform"/>
            <consortium name="The Broad Institute Genome Sequencing Center for Infectious Disease"/>
            <person name="Wu L."/>
            <person name="Ma J."/>
        </authorList>
    </citation>
    <scope>NUCLEOTIDE SEQUENCE [LARGE SCALE GENOMIC DNA]</scope>
    <source>
        <strain evidence="5">CCUG 50873</strain>
    </source>
</reference>
<name>A0ABW3G652_9NOCA</name>
<evidence type="ECO:0000313" key="5">
    <source>
        <dbReference type="Proteomes" id="UP001597068"/>
    </source>
</evidence>
<dbReference type="InterPro" id="IPR050447">
    <property type="entry name" value="Erg6_SMT_methyltransf"/>
</dbReference>
<keyword evidence="5" id="KW-1185">Reference proteome</keyword>
<keyword evidence="4" id="KW-0489">Methyltransferase</keyword>
<dbReference type="Proteomes" id="UP001597068">
    <property type="component" value="Unassembled WGS sequence"/>
</dbReference>
<feature type="domain" description="Methyltransferase type 11" evidence="3">
    <location>
        <begin position="60"/>
        <end position="146"/>
    </location>
</feature>
<comment type="caution">
    <text evidence="4">The sequence shown here is derived from an EMBL/GenBank/DDBJ whole genome shotgun (WGS) entry which is preliminary data.</text>
</comment>